<protein>
    <submittedName>
        <fullName evidence="6">Glycerate kinase</fullName>
    </submittedName>
</protein>
<keyword evidence="8" id="KW-1185">Reference proteome</keyword>
<dbReference type="EMBL" id="FTLX01000002">
    <property type="protein sequence ID" value="SIQ32887.1"/>
    <property type="molecule type" value="Genomic_DNA"/>
</dbReference>
<dbReference type="PANTHER" id="PTHR21599:SF0">
    <property type="entry name" value="GLYCERATE KINASE"/>
    <property type="match status" value="1"/>
</dbReference>
<evidence type="ECO:0000256" key="3">
    <source>
        <dbReference type="ARBA" id="ARBA00022777"/>
    </source>
</evidence>
<dbReference type="AlphaFoldDB" id="A0A1N6RVQ4"/>
<dbReference type="Gene3D" id="3.90.1510.10">
    <property type="entry name" value="Glycerate kinase, domain 2"/>
    <property type="match status" value="1"/>
</dbReference>
<dbReference type="SUPFAM" id="SSF110738">
    <property type="entry name" value="Glycerate kinase I"/>
    <property type="match status" value="1"/>
</dbReference>
<evidence type="ECO:0000256" key="2">
    <source>
        <dbReference type="ARBA" id="ARBA00022679"/>
    </source>
</evidence>
<evidence type="ECO:0000313" key="5">
    <source>
        <dbReference type="EMBL" id="OXS79151.1"/>
    </source>
</evidence>
<sequence>MKIIAAPDSFKGSLSAVQAADAMRRGIEAAFPEAEVVMVPSADGGEGTLDTLVSSNNGRKKAVTVTGPLGAPVEAEYGILEDSGTCIIEMASASGLELIPKADLNPLKATTYGTGELVKRALDDGYTTFILAIGGSATNDGGAGMLQALGMRLLDEHGEDISFGGGELKNIQRIDLSSFDPRIAASTFVIASDVENPLVGPDGASYVFGPQKGADFRMVQELDGQLHHFADKAAEATGIKLHHRPGAGAAGGLGGAFQAFFPSRMERGVDIVLSYQQFSAHLQGADLVLTGEGRVDAQTASGKTAMGIAQAAKKEGVPTIIIAGSVGDGAEALYEHGVVSVNSIMNRPMSLEEAIRDAEGLLQWSAEQVVRSYFHKGVRKQKGVF</sequence>
<evidence type="ECO:0000313" key="7">
    <source>
        <dbReference type="Proteomes" id="UP000186385"/>
    </source>
</evidence>
<reference evidence="6 7" key="1">
    <citation type="submission" date="2017-01" db="EMBL/GenBank/DDBJ databases">
        <authorList>
            <person name="Mah S.A."/>
            <person name="Swanson W.J."/>
            <person name="Moy G.W."/>
            <person name="Vacquier V.D."/>
        </authorList>
    </citation>
    <scope>NUCLEOTIDE SEQUENCE [LARGE SCALE GENOMIC DNA]</scope>
    <source>
        <strain evidence="6 7">NIO-1016</strain>
    </source>
</reference>
<dbReference type="NCBIfam" id="TIGR00045">
    <property type="entry name" value="glycerate kinase"/>
    <property type="match status" value="1"/>
</dbReference>
<dbReference type="PIRSF" id="PIRSF006078">
    <property type="entry name" value="GlxK"/>
    <property type="match status" value="1"/>
</dbReference>
<reference evidence="8" key="2">
    <citation type="submission" date="2017-03" db="EMBL/GenBank/DDBJ databases">
        <title>Bacillus sp. V-88(T) DSM27956, whole genome shotgun sequencing project.</title>
        <authorList>
            <person name="Dastager S.G."/>
            <person name="Neurgaonkar P.S."/>
            <person name="Dharne M.S."/>
        </authorList>
    </citation>
    <scope>NUCLEOTIDE SEQUENCE [LARGE SCALE GENOMIC DNA]</scope>
    <source>
        <strain evidence="8">DSM 25145</strain>
    </source>
</reference>
<evidence type="ECO:0000313" key="8">
    <source>
        <dbReference type="Proteomes" id="UP000215545"/>
    </source>
</evidence>
<dbReference type="Proteomes" id="UP000215545">
    <property type="component" value="Unassembled WGS sequence"/>
</dbReference>
<dbReference type="InterPro" id="IPR018197">
    <property type="entry name" value="Glycerate_kinase_RE-like"/>
</dbReference>
<dbReference type="GO" id="GO:0031388">
    <property type="term" value="P:organic acid phosphorylation"/>
    <property type="evidence" value="ECO:0007669"/>
    <property type="project" value="UniProtKB-UniRule"/>
</dbReference>
<dbReference type="InterPro" id="IPR004381">
    <property type="entry name" value="Glycerate_kinase"/>
</dbReference>
<dbReference type="Proteomes" id="UP000186385">
    <property type="component" value="Unassembled WGS sequence"/>
</dbReference>
<evidence type="ECO:0000313" key="6">
    <source>
        <dbReference type="EMBL" id="SIQ32887.1"/>
    </source>
</evidence>
<dbReference type="RefSeq" id="WP_045850715.1">
    <property type="nucleotide sequence ID" value="NZ_FTLX01000002.1"/>
</dbReference>
<proteinExistence type="inferred from homology"/>
<organism evidence="6 7">
    <name type="scientific">Domibacillus enclensis</name>
    <dbReference type="NCBI Taxonomy" id="1017273"/>
    <lineage>
        <taxon>Bacteria</taxon>
        <taxon>Bacillati</taxon>
        <taxon>Bacillota</taxon>
        <taxon>Bacilli</taxon>
        <taxon>Bacillales</taxon>
        <taxon>Bacillaceae</taxon>
        <taxon>Domibacillus</taxon>
    </lineage>
</organism>
<reference evidence="5" key="3">
    <citation type="submission" date="2017-03" db="EMBL/GenBank/DDBJ databases">
        <authorList>
            <person name="Dastager S.G."/>
            <person name="Neurgaonkar P.S."/>
            <person name="Dharne M.S."/>
        </authorList>
    </citation>
    <scope>NUCLEOTIDE SEQUENCE</scope>
    <source>
        <strain evidence="5">DSM 25145</strain>
    </source>
</reference>
<name>A0A1N6RVQ4_9BACI</name>
<comment type="similarity">
    <text evidence="1 4">Belongs to the glycerate kinase type-1 family.</text>
</comment>
<dbReference type="OrthoDB" id="9774290at2"/>
<dbReference type="PANTHER" id="PTHR21599">
    <property type="entry name" value="GLYCERATE KINASE"/>
    <property type="match status" value="1"/>
</dbReference>
<dbReference type="EMBL" id="MWSK01000002">
    <property type="protein sequence ID" value="OXS79151.1"/>
    <property type="molecule type" value="Genomic_DNA"/>
</dbReference>
<dbReference type="STRING" id="1017273.SAMN05443094_102231"/>
<gene>
    <name evidence="5" type="ORF">B1B05_05085</name>
    <name evidence="6" type="ORF">SAMN05443094_102231</name>
</gene>
<dbReference type="InterPro" id="IPR036129">
    <property type="entry name" value="Glycerate_kinase_sf"/>
</dbReference>
<dbReference type="Gene3D" id="3.40.50.10350">
    <property type="entry name" value="Glycerate kinase, domain 1"/>
    <property type="match status" value="1"/>
</dbReference>
<dbReference type="InterPro" id="IPR018193">
    <property type="entry name" value="Glyc_kinase_flavodox-like_fold"/>
</dbReference>
<keyword evidence="2 4" id="KW-0808">Transferase</keyword>
<dbReference type="Pfam" id="PF02595">
    <property type="entry name" value="Gly_kinase"/>
    <property type="match status" value="1"/>
</dbReference>
<evidence type="ECO:0000256" key="1">
    <source>
        <dbReference type="ARBA" id="ARBA00006284"/>
    </source>
</evidence>
<dbReference type="GO" id="GO:0008887">
    <property type="term" value="F:glycerate kinase activity"/>
    <property type="evidence" value="ECO:0007669"/>
    <property type="project" value="UniProtKB-UniRule"/>
</dbReference>
<evidence type="ECO:0000256" key="4">
    <source>
        <dbReference type="PIRNR" id="PIRNR006078"/>
    </source>
</evidence>
<accession>A0A1N6RVQ4</accession>
<keyword evidence="3 4" id="KW-0418">Kinase</keyword>